<accession>A0ABV0JPM0</accession>
<keyword evidence="2" id="KW-0812">Transmembrane</keyword>
<keyword evidence="2" id="KW-1133">Transmembrane helix</keyword>
<dbReference type="EMBL" id="JAMPKK010000022">
    <property type="protein sequence ID" value="MEP0865190.1"/>
    <property type="molecule type" value="Genomic_DNA"/>
</dbReference>
<dbReference type="Proteomes" id="UP001442494">
    <property type="component" value="Unassembled WGS sequence"/>
</dbReference>
<organism evidence="3 4">
    <name type="scientific">Funiculus sociatus GB2-A5</name>
    <dbReference type="NCBI Taxonomy" id="2933946"/>
    <lineage>
        <taxon>Bacteria</taxon>
        <taxon>Bacillati</taxon>
        <taxon>Cyanobacteriota</taxon>
        <taxon>Cyanophyceae</taxon>
        <taxon>Coleofasciculales</taxon>
        <taxon>Coleofasciculaceae</taxon>
        <taxon>Funiculus</taxon>
    </lineage>
</organism>
<dbReference type="RefSeq" id="WP_190419199.1">
    <property type="nucleotide sequence ID" value="NZ_JAMPKK010000022.1"/>
</dbReference>
<keyword evidence="2" id="KW-0472">Membrane</keyword>
<protein>
    <submittedName>
        <fullName evidence="3">DUF5357 domain-containing protein</fullName>
    </submittedName>
</protein>
<keyword evidence="4" id="KW-1185">Reference proteome</keyword>
<gene>
    <name evidence="3" type="ORF">NDI37_12005</name>
</gene>
<reference evidence="3 4" key="1">
    <citation type="submission" date="2022-04" db="EMBL/GenBank/DDBJ databases">
        <title>Positive selection, recombination, and allopatry shape intraspecific diversity of widespread and dominant cyanobacteria.</title>
        <authorList>
            <person name="Wei J."/>
            <person name="Shu W."/>
            <person name="Hu C."/>
        </authorList>
    </citation>
    <scope>NUCLEOTIDE SEQUENCE [LARGE SCALE GENOMIC DNA]</scope>
    <source>
        <strain evidence="3 4">GB2-A5</strain>
    </source>
</reference>
<feature type="region of interest" description="Disordered" evidence="1">
    <location>
        <begin position="298"/>
        <end position="336"/>
    </location>
</feature>
<feature type="transmembrane region" description="Helical" evidence="2">
    <location>
        <begin position="147"/>
        <end position="167"/>
    </location>
</feature>
<evidence type="ECO:0000256" key="2">
    <source>
        <dbReference type="SAM" id="Phobius"/>
    </source>
</evidence>
<evidence type="ECO:0000313" key="4">
    <source>
        <dbReference type="Proteomes" id="UP001442494"/>
    </source>
</evidence>
<sequence>MFWIVVDIKDFFKFLQSLIEPFIPSRAYSWKTLIYLSTFSWIMSLLTTDEARDFISFWGWIFLIAGTSWASTENKIKIGNLYLSPWITGALICTFVFGHRTPEEQEAGLIIWPTLSALIAIVPDFLDQGMKLTLPKPAIRQRDLILLASNILISCWIQFYFVAQNWLSEYPTLMSDDFSESAFMFRMESTEPIPPRGAIVLDFMEPLLNQELDNKPWSEVERWLLQPQPRIDALKKEAIKGLPNVEEDLWWQYTSKISSINSGYNLQLLAIWQGPRSQPEVYYINKSCQITQTYEQADTNSEATSNETKGQATPVAQVSCQPASTLKQNQAARSQG</sequence>
<comment type="caution">
    <text evidence="3">The sequence shown here is derived from an EMBL/GenBank/DDBJ whole genome shotgun (WGS) entry which is preliminary data.</text>
</comment>
<name>A0ABV0JPM0_9CYAN</name>
<feature type="transmembrane region" description="Helical" evidence="2">
    <location>
        <begin position="54"/>
        <end position="72"/>
    </location>
</feature>
<feature type="transmembrane region" description="Helical" evidence="2">
    <location>
        <begin position="79"/>
        <end position="97"/>
    </location>
</feature>
<evidence type="ECO:0000256" key="1">
    <source>
        <dbReference type="SAM" id="MobiDB-lite"/>
    </source>
</evidence>
<dbReference type="InterPro" id="IPR020360">
    <property type="entry name" value="Uncharacterised_alr2393"/>
</dbReference>
<feature type="transmembrane region" description="Helical" evidence="2">
    <location>
        <begin position="109"/>
        <end position="126"/>
    </location>
</feature>
<proteinExistence type="predicted"/>
<evidence type="ECO:0000313" key="3">
    <source>
        <dbReference type="EMBL" id="MEP0865190.1"/>
    </source>
</evidence>
<dbReference type="Pfam" id="PF17310">
    <property type="entry name" value="DUF5357"/>
    <property type="match status" value="1"/>
</dbReference>